<comment type="caution">
    <text evidence="1">The sequence shown here is derived from an EMBL/GenBank/DDBJ whole genome shotgun (WGS) entry which is preliminary data.</text>
</comment>
<sequence length="80" mass="8816">MLNEALKQQEQFARQLRVGSTDWEGGGARPPDLWTAAVLRSRQSFTVAGLAGEAGAGRRGQEVTLRLRRPRFPTILGKPE</sequence>
<evidence type="ECO:0000313" key="2">
    <source>
        <dbReference type="Proteomes" id="UP001266305"/>
    </source>
</evidence>
<name>A0ABQ9VKJ8_SAGOE</name>
<evidence type="ECO:0000313" key="1">
    <source>
        <dbReference type="EMBL" id="KAK2109103.1"/>
    </source>
</evidence>
<proteinExistence type="predicted"/>
<dbReference type="EMBL" id="JASSZA010000006">
    <property type="protein sequence ID" value="KAK2109103.1"/>
    <property type="molecule type" value="Genomic_DNA"/>
</dbReference>
<keyword evidence="2" id="KW-1185">Reference proteome</keyword>
<protein>
    <submittedName>
        <fullName evidence="1">Uncharacterized protein</fullName>
    </submittedName>
</protein>
<accession>A0ABQ9VKJ8</accession>
<gene>
    <name evidence="1" type="ORF">P7K49_014268</name>
</gene>
<organism evidence="1 2">
    <name type="scientific">Saguinus oedipus</name>
    <name type="common">Cotton-top tamarin</name>
    <name type="synonym">Oedipomidas oedipus</name>
    <dbReference type="NCBI Taxonomy" id="9490"/>
    <lineage>
        <taxon>Eukaryota</taxon>
        <taxon>Metazoa</taxon>
        <taxon>Chordata</taxon>
        <taxon>Craniata</taxon>
        <taxon>Vertebrata</taxon>
        <taxon>Euteleostomi</taxon>
        <taxon>Mammalia</taxon>
        <taxon>Eutheria</taxon>
        <taxon>Euarchontoglires</taxon>
        <taxon>Primates</taxon>
        <taxon>Haplorrhini</taxon>
        <taxon>Platyrrhini</taxon>
        <taxon>Cebidae</taxon>
        <taxon>Callitrichinae</taxon>
        <taxon>Saguinus</taxon>
    </lineage>
</organism>
<reference evidence="1 2" key="1">
    <citation type="submission" date="2023-05" db="EMBL/GenBank/DDBJ databases">
        <title>B98-5 Cell Line De Novo Hybrid Assembly: An Optical Mapping Approach.</title>
        <authorList>
            <person name="Kananen K."/>
            <person name="Auerbach J.A."/>
            <person name="Kautto E."/>
            <person name="Blachly J.S."/>
        </authorList>
    </citation>
    <scope>NUCLEOTIDE SEQUENCE [LARGE SCALE GENOMIC DNA]</scope>
    <source>
        <strain evidence="1">B95-8</strain>
        <tissue evidence="1">Cell line</tissue>
    </source>
</reference>
<dbReference type="Proteomes" id="UP001266305">
    <property type="component" value="Unassembled WGS sequence"/>
</dbReference>